<accession>A0A143QFC6</accession>
<proteinExistence type="predicted"/>
<feature type="chain" id="PRO_5007512452" evidence="1">
    <location>
        <begin position="28"/>
        <end position="402"/>
    </location>
</feature>
<dbReference type="PANTHER" id="PTHR34853:SF1">
    <property type="entry name" value="LIPASE 5"/>
    <property type="match status" value="1"/>
</dbReference>
<evidence type="ECO:0000313" key="3">
    <source>
        <dbReference type="Proteomes" id="UP000076038"/>
    </source>
</evidence>
<reference evidence="3" key="2">
    <citation type="submission" date="2016-04" db="EMBL/GenBank/DDBJ databases">
        <title>Complete Genome and Plasmid Sequences for Rhodococcus fascians D188 and Draft Sequences for Rhodococcus spp. Isolates PBTS 1 and PBTS 2.</title>
        <authorList>
            <person name="Stamer R."/>
            <person name="Vereecke D."/>
            <person name="Zhang Y."/>
            <person name="Schilkey F."/>
            <person name="Devitt N."/>
            <person name="Randall J."/>
        </authorList>
    </citation>
    <scope>NUCLEOTIDE SEQUENCE [LARGE SCALE GENOMIC DNA]</scope>
    <source>
        <strain evidence="3">PBTS2</strain>
    </source>
</reference>
<dbReference type="GO" id="GO:0004806">
    <property type="term" value="F:triacylglycerol lipase activity"/>
    <property type="evidence" value="ECO:0007669"/>
    <property type="project" value="InterPro"/>
</dbReference>
<dbReference type="InterPro" id="IPR005152">
    <property type="entry name" value="Lipase_secreted"/>
</dbReference>
<gene>
    <name evidence="2" type="ORF">A3Q41_00573</name>
</gene>
<dbReference type="PANTHER" id="PTHR34853">
    <property type="match status" value="1"/>
</dbReference>
<keyword evidence="3" id="KW-1185">Reference proteome</keyword>
<dbReference type="AlphaFoldDB" id="A0A143QFC6"/>
<dbReference type="SUPFAM" id="SSF53474">
    <property type="entry name" value="alpha/beta-Hydrolases"/>
    <property type="match status" value="1"/>
</dbReference>
<dbReference type="KEGG" id="rhs:A3Q41_00573"/>
<dbReference type="InterPro" id="IPR029058">
    <property type="entry name" value="AB_hydrolase_fold"/>
</dbReference>
<name>A0A143QFC6_RHOFA</name>
<reference evidence="2 3" key="1">
    <citation type="journal article" date="2016" name="Genome Announc.">
        <title>Complete Genome and Plasmid Sequences for Rhodococcus fascians D188 and Draft Sequences for Rhodococcus Isolates PBTS 1 and PBTS 2.</title>
        <authorList>
            <person name="Stamler R.A."/>
            <person name="Vereecke D."/>
            <person name="Zhang Y."/>
            <person name="Schilkey F."/>
            <person name="Devitt N."/>
            <person name="Randall J.J."/>
        </authorList>
    </citation>
    <scope>NUCLEOTIDE SEQUENCE [LARGE SCALE GENOMIC DNA]</scope>
    <source>
        <strain evidence="2 3">PBTS2</strain>
    </source>
</reference>
<organism evidence="2 3">
    <name type="scientific">Rhodococcoides fascians</name>
    <name type="common">Rhodococcus fascians</name>
    <dbReference type="NCBI Taxonomy" id="1828"/>
    <lineage>
        <taxon>Bacteria</taxon>
        <taxon>Bacillati</taxon>
        <taxon>Actinomycetota</taxon>
        <taxon>Actinomycetes</taxon>
        <taxon>Mycobacteriales</taxon>
        <taxon>Nocardiaceae</taxon>
        <taxon>Rhodococcoides</taxon>
    </lineage>
</organism>
<dbReference type="RefSeq" id="WP_048317223.1">
    <property type="nucleotide sequence ID" value="NZ_CP015220.1"/>
</dbReference>
<keyword evidence="1" id="KW-0732">Signal</keyword>
<dbReference type="Gene3D" id="1.10.260.130">
    <property type="match status" value="1"/>
</dbReference>
<dbReference type="EMBL" id="CP015220">
    <property type="protein sequence ID" value="AMY21893.1"/>
    <property type="molecule type" value="Genomic_DNA"/>
</dbReference>
<dbReference type="PIRSF" id="PIRSF029171">
    <property type="entry name" value="Esterase_LipA"/>
    <property type="match status" value="1"/>
</dbReference>
<dbReference type="Pfam" id="PF03583">
    <property type="entry name" value="LIP"/>
    <property type="match status" value="1"/>
</dbReference>
<dbReference type="Gene3D" id="3.40.50.1820">
    <property type="entry name" value="alpha/beta hydrolase"/>
    <property type="match status" value="1"/>
</dbReference>
<sequence length="402" mass="41355">MLRTLVTSTLVVGLMSLLFVAAPHASAAPGDPAPVPGTLYAAAADLNGKNNGDVVASRRFSSPLYPAADIWQLQYRSSDSRGDAIAAVTTVLAPTNRAPGGPLLSYQPFVNALGLQCAPSESLFGADPTTGVQEREFLNLALMRGWTVAVPDHLGPKSAYGAAKLGGQITLDGVRAAQRVPELGLAASPVGMAGYSGGGMATAWAAALAPSYAPELNIVGAAAGGVPADLDNIARALGFQPHQAFGLAFAAALGLEREYPDRLPITAQLNPTGLALKDQVSNACTPVILATGAFKSALAVSTTTSLVDSPEAQQIIDENSLVKYAGVPTAPTLLWGSDNDPLIPIGALRDTAARYCASGATLQFDVVHAPQHIQAAFEGLPAALTFLDNRFRGVAPPTNCLR</sequence>
<dbReference type="OrthoDB" id="4763034at2"/>
<protein>
    <submittedName>
        <fullName evidence="2">Putative inactive lipase</fullName>
    </submittedName>
</protein>
<dbReference type="PATRIC" id="fig|1653479.3.peg.584"/>
<dbReference type="Proteomes" id="UP000076038">
    <property type="component" value="Chromosome"/>
</dbReference>
<evidence type="ECO:0000256" key="1">
    <source>
        <dbReference type="SAM" id="SignalP"/>
    </source>
</evidence>
<feature type="signal peptide" evidence="1">
    <location>
        <begin position="1"/>
        <end position="27"/>
    </location>
</feature>
<dbReference type="GO" id="GO:0016042">
    <property type="term" value="P:lipid catabolic process"/>
    <property type="evidence" value="ECO:0007669"/>
    <property type="project" value="InterPro"/>
</dbReference>
<evidence type="ECO:0000313" key="2">
    <source>
        <dbReference type="EMBL" id="AMY21893.1"/>
    </source>
</evidence>